<dbReference type="NCBIfam" id="TIGR00447">
    <property type="entry name" value="pth"/>
    <property type="match status" value="1"/>
</dbReference>
<keyword evidence="3 8" id="KW-0378">Hydrolase</keyword>
<comment type="similarity">
    <text evidence="5 8 10">Belongs to the PTH family.</text>
</comment>
<dbReference type="GO" id="GO:0000049">
    <property type="term" value="F:tRNA binding"/>
    <property type="evidence" value="ECO:0007669"/>
    <property type="project" value="UniProtKB-UniRule"/>
</dbReference>
<proteinExistence type="inferred from homology"/>
<comment type="caution">
    <text evidence="11">The sequence shown here is derived from an EMBL/GenBank/DDBJ whole genome shotgun (WGS) entry which is preliminary data.</text>
</comment>
<dbReference type="GO" id="GO:0004045">
    <property type="term" value="F:peptidyl-tRNA hydrolase activity"/>
    <property type="evidence" value="ECO:0007669"/>
    <property type="project" value="UniProtKB-UniRule"/>
</dbReference>
<feature type="site" description="Stabilizes the basic form of H active site to accept a proton" evidence="8">
    <location>
        <position position="91"/>
    </location>
</feature>
<evidence type="ECO:0000256" key="1">
    <source>
        <dbReference type="ARBA" id="ARBA00013260"/>
    </source>
</evidence>
<dbReference type="InterPro" id="IPR036416">
    <property type="entry name" value="Pept_tRNA_hydro_sf"/>
</dbReference>
<feature type="binding site" evidence="8">
    <location>
        <position position="66"/>
    </location>
    <ligand>
        <name>tRNA</name>
        <dbReference type="ChEBI" id="CHEBI:17843"/>
    </ligand>
</feature>
<dbReference type="PROSITE" id="PS01196">
    <property type="entry name" value="PEPT_TRNA_HYDROL_2"/>
    <property type="match status" value="1"/>
</dbReference>
<feature type="active site" description="Proton acceptor" evidence="8">
    <location>
        <position position="19"/>
    </location>
</feature>
<protein>
    <recommendedName>
        <fullName evidence="7 8">Peptidyl-tRNA hydrolase</fullName>
        <shortName evidence="8">Pth</shortName>
        <ecNumber evidence="1 8">3.1.1.29</ecNumber>
    </recommendedName>
</protein>
<dbReference type="Pfam" id="PF01195">
    <property type="entry name" value="Pept_tRNA_hydro"/>
    <property type="match status" value="1"/>
</dbReference>
<accession>A0A7X6S2S4</accession>
<evidence type="ECO:0000256" key="4">
    <source>
        <dbReference type="ARBA" id="ARBA00022884"/>
    </source>
</evidence>
<keyword evidence="2 8" id="KW-0820">tRNA-binding</keyword>
<dbReference type="GO" id="GO:0072344">
    <property type="term" value="P:rescue of stalled ribosome"/>
    <property type="evidence" value="ECO:0007669"/>
    <property type="project" value="UniProtKB-UniRule"/>
</dbReference>
<keyword evidence="4 8" id="KW-0694">RNA-binding</keyword>
<evidence type="ECO:0000313" key="12">
    <source>
        <dbReference type="Proteomes" id="UP000549765"/>
    </source>
</evidence>
<evidence type="ECO:0000256" key="5">
    <source>
        <dbReference type="ARBA" id="ARBA00038063"/>
    </source>
</evidence>
<evidence type="ECO:0000256" key="8">
    <source>
        <dbReference type="HAMAP-Rule" id="MF_00083"/>
    </source>
</evidence>
<gene>
    <name evidence="8" type="primary">pth</name>
    <name evidence="11" type="ORF">HF964_06150</name>
</gene>
<dbReference type="InterPro" id="IPR001328">
    <property type="entry name" value="Pept_tRNA_hydro"/>
</dbReference>
<dbReference type="CDD" id="cd00462">
    <property type="entry name" value="PTH"/>
    <property type="match status" value="1"/>
</dbReference>
<dbReference type="PANTHER" id="PTHR17224:SF1">
    <property type="entry name" value="PEPTIDYL-TRNA HYDROLASE"/>
    <property type="match status" value="1"/>
</dbReference>
<feature type="site" description="Discriminates between blocked and unblocked aminoacyl-tRNA" evidence="8">
    <location>
        <position position="9"/>
    </location>
</feature>
<dbReference type="PROSITE" id="PS01195">
    <property type="entry name" value="PEPT_TRNA_HYDROL_1"/>
    <property type="match status" value="1"/>
</dbReference>
<dbReference type="Proteomes" id="UP000549765">
    <property type="component" value="Unassembled WGS sequence"/>
</dbReference>
<dbReference type="InterPro" id="IPR018171">
    <property type="entry name" value="Pept_tRNA_hydro_CS"/>
</dbReference>
<organism evidence="11 12">
    <name type="scientific">Periweissella fabalis</name>
    <dbReference type="NCBI Taxonomy" id="1070421"/>
    <lineage>
        <taxon>Bacteria</taxon>
        <taxon>Bacillati</taxon>
        <taxon>Bacillota</taxon>
        <taxon>Bacilli</taxon>
        <taxon>Lactobacillales</taxon>
        <taxon>Lactobacillaceae</taxon>
        <taxon>Periweissella</taxon>
    </lineage>
</organism>
<evidence type="ECO:0000313" key="11">
    <source>
        <dbReference type="EMBL" id="NKZ24379.1"/>
    </source>
</evidence>
<evidence type="ECO:0000256" key="2">
    <source>
        <dbReference type="ARBA" id="ARBA00022555"/>
    </source>
</evidence>
<dbReference type="RefSeq" id="WP_168722178.1">
    <property type="nucleotide sequence ID" value="NZ_JAAXPN010000006.1"/>
</dbReference>
<dbReference type="Gene3D" id="3.40.50.1470">
    <property type="entry name" value="Peptidyl-tRNA hydrolase"/>
    <property type="match status" value="1"/>
</dbReference>
<feature type="binding site" evidence="8">
    <location>
        <position position="112"/>
    </location>
    <ligand>
        <name>tRNA</name>
        <dbReference type="ChEBI" id="CHEBI:17843"/>
    </ligand>
</feature>
<dbReference type="GO" id="GO:0005737">
    <property type="term" value="C:cytoplasm"/>
    <property type="evidence" value="ECO:0007669"/>
    <property type="project" value="UniProtKB-SubCell"/>
</dbReference>
<comment type="catalytic activity">
    <reaction evidence="6 8 9">
        <text>an N-acyl-L-alpha-aminoacyl-tRNA + H2O = an N-acyl-L-amino acid + a tRNA + H(+)</text>
        <dbReference type="Rhea" id="RHEA:54448"/>
        <dbReference type="Rhea" id="RHEA-COMP:10123"/>
        <dbReference type="Rhea" id="RHEA-COMP:13883"/>
        <dbReference type="ChEBI" id="CHEBI:15377"/>
        <dbReference type="ChEBI" id="CHEBI:15378"/>
        <dbReference type="ChEBI" id="CHEBI:59874"/>
        <dbReference type="ChEBI" id="CHEBI:78442"/>
        <dbReference type="ChEBI" id="CHEBI:138191"/>
        <dbReference type="EC" id="3.1.1.29"/>
    </reaction>
</comment>
<comment type="function">
    <text evidence="8">Hydrolyzes ribosome-free peptidyl-tRNAs (with 1 or more amino acids incorporated), which drop off the ribosome during protein synthesis, or as a result of ribosome stalling.</text>
</comment>
<comment type="subunit">
    <text evidence="8">Monomer.</text>
</comment>
<evidence type="ECO:0000256" key="3">
    <source>
        <dbReference type="ARBA" id="ARBA00022801"/>
    </source>
</evidence>
<sequence>MKMIVGLGNIGEKYAQTRHNVGFMVVDALSKELQINLNKVKQEAFIAQTELKGEKVLLVQPTTYMNDSGRAVAALMKYYDIAIEDILIIFDDMDRAMGSLRLRQKGSAGGHNGIKSIIAHTGTQEFKRLKFGIDHPAHTQDAVVNYVLGKFSKDQQQPLADGIILAIQIIEDWVSNDNFQATMNKFN</sequence>
<keyword evidence="8" id="KW-0963">Cytoplasm</keyword>
<dbReference type="FunFam" id="3.40.50.1470:FF:000001">
    <property type="entry name" value="Peptidyl-tRNA hydrolase"/>
    <property type="match status" value="1"/>
</dbReference>
<evidence type="ECO:0000256" key="10">
    <source>
        <dbReference type="RuleBase" id="RU004320"/>
    </source>
</evidence>
<dbReference type="EMBL" id="JAAXPN010000006">
    <property type="protein sequence ID" value="NKZ24379.1"/>
    <property type="molecule type" value="Genomic_DNA"/>
</dbReference>
<dbReference type="GO" id="GO:0006515">
    <property type="term" value="P:protein quality control for misfolded or incompletely synthesized proteins"/>
    <property type="evidence" value="ECO:0007669"/>
    <property type="project" value="UniProtKB-UniRule"/>
</dbReference>
<evidence type="ECO:0000256" key="9">
    <source>
        <dbReference type="RuleBase" id="RU000673"/>
    </source>
</evidence>
<dbReference type="HAMAP" id="MF_00083">
    <property type="entry name" value="Pept_tRNA_hydro_bact"/>
    <property type="match status" value="1"/>
</dbReference>
<dbReference type="SUPFAM" id="SSF53178">
    <property type="entry name" value="Peptidyl-tRNA hydrolase-like"/>
    <property type="match status" value="1"/>
</dbReference>
<dbReference type="EC" id="3.1.1.29" evidence="1 8"/>
<feature type="binding site" evidence="8">
    <location>
        <position position="14"/>
    </location>
    <ligand>
        <name>tRNA</name>
        <dbReference type="ChEBI" id="CHEBI:17843"/>
    </ligand>
</feature>
<dbReference type="AlphaFoldDB" id="A0A7X6S2S4"/>
<feature type="binding site" evidence="8">
    <location>
        <position position="64"/>
    </location>
    <ligand>
        <name>tRNA</name>
        <dbReference type="ChEBI" id="CHEBI:17843"/>
    </ligand>
</feature>
<evidence type="ECO:0000256" key="6">
    <source>
        <dbReference type="ARBA" id="ARBA00048707"/>
    </source>
</evidence>
<name>A0A7X6S2S4_9LACO</name>
<reference evidence="11 12" key="1">
    <citation type="submission" date="2020-04" db="EMBL/GenBank/DDBJ databases">
        <title>MicrobeNet Type strains.</title>
        <authorList>
            <person name="Nicholson A.C."/>
        </authorList>
    </citation>
    <scope>NUCLEOTIDE SEQUENCE [LARGE SCALE GENOMIC DNA]</scope>
    <source>
        <strain evidence="11 12">CCUG 61472</strain>
    </source>
</reference>
<keyword evidence="12" id="KW-1185">Reference proteome</keyword>
<evidence type="ECO:0000256" key="7">
    <source>
        <dbReference type="ARBA" id="ARBA00050038"/>
    </source>
</evidence>
<comment type="function">
    <text evidence="8">Catalyzes the release of premature peptidyl moieties from peptidyl-tRNA molecules trapped in stalled 50S ribosomal subunits, and thus maintains levels of free tRNAs and 50S ribosomes.</text>
</comment>
<comment type="subcellular location">
    <subcellularLocation>
        <location evidence="8">Cytoplasm</location>
    </subcellularLocation>
</comment>
<dbReference type="PANTHER" id="PTHR17224">
    <property type="entry name" value="PEPTIDYL-TRNA HYDROLASE"/>
    <property type="match status" value="1"/>
</dbReference>